<dbReference type="Proteomes" id="UP001356427">
    <property type="component" value="Unassembled WGS sequence"/>
</dbReference>
<gene>
    <name evidence="3" type="ORF">J4Q44_G00161090</name>
</gene>
<dbReference type="InterPro" id="IPR005162">
    <property type="entry name" value="Retrotrans_gag_dom"/>
</dbReference>
<dbReference type="Pfam" id="PF03732">
    <property type="entry name" value="Retrotrans_gag"/>
    <property type="match status" value="1"/>
</dbReference>
<dbReference type="PANTHER" id="PTHR15503:SF22">
    <property type="entry name" value="TRANSPOSON TY3-I GAG POLYPROTEIN"/>
    <property type="match status" value="1"/>
</dbReference>
<evidence type="ECO:0000259" key="2">
    <source>
        <dbReference type="Pfam" id="PF03732"/>
    </source>
</evidence>
<dbReference type="PANTHER" id="PTHR15503">
    <property type="entry name" value="LDOC1 RELATED"/>
    <property type="match status" value="1"/>
</dbReference>
<dbReference type="InterPro" id="IPR032567">
    <property type="entry name" value="RTL1-rel"/>
</dbReference>
<evidence type="ECO:0000313" key="4">
    <source>
        <dbReference type="Proteomes" id="UP001356427"/>
    </source>
</evidence>
<feature type="domain" description="Retrotransposon gag" evidence="2">
    <location>
        <begin position="113"/>
        <end position="202"/>
    </location>
</feature>
<feature type="region of interest" description="Disordered" evidence="1">
    <location>
        <begin position="236"/>
        <end position="290"/>
    </location>
</feature>
<protein>
    <recommendedName>
        <fullName evidence="2">Retrotransposon gag domain-containing protein</fullName>
    </recommendedName>
</protein>
<proteinExistence type="predicted"/>
<reference evidence="3 4" key="1">
    <citation type="submission" date="2021-04" db="EMBL/GenBank/DDBJ databases">
        <authorList>
            <person name="De Guttry C."/>
            <person name="Zahm M."/>
            <person name="Klopp C."/>
            <person name="Cabau C."/>
            <person name="Louis A."/>
            <person name="Berthelot C."/>
            <person name="Parey E."/>
            <person name="Roest Crollius H."/>
            <person name="Montfort J."/>
            <person name="Robinson-Rechavi M."/>
            <person name="Bucao C."/>
            <person name="Bouchez O."/>
            <person name="Gislard M."/>
            <person name="Lluch J."/>
            <person name="Milhes M."/>
            <person name="Lampietro C."/>
            <person name="Lopez Roques C."/>
            <person name="Donnadieu C."/>
            <person name="Braasch I."/>
            <person name="Desvignes T."/>
            <person name="Postlethwait J."/>
            <person name="Bobe J."/>
            <person name="Wedekind C."/>
            <person name="Guiguen Y."/>
        </authorList>
    </citation>
    <scope>NUCLEOTIDE SEQUENCE [LARGE SCALE GENOMIC DNA]</scope>
    <source>
        <strain evidence="3">Cs_M1</strain>
        <tissue evidence="3">Blood</tissue>
    </source>
</reference>
<dbReference type="EMBL" id="JAGTTL010000014">
    <property type="protein sequence ID" value="KAK6312762.1"/>
    <property type="molecule type" value="Genomic_DNA"/>
</dbReference>
<organism evidence="3 4">
    <name type="scientific">Coregonus suidteri</name>
    <dbReference type="NCBI Taxonomy" id="861788"/>
    <lineage>
        <taxon>Eukaryota</taxon>
        <taxon>Metazoa</taxon>
        <taxon>Chordata</taxon>
        <taxon>Craniata</taxon>
        <taxon>Vertebrata</taxon>
        <taxon>Euteleostomi</taxon>
        <taxon>Actinopterygii</taxon>
        <taxon>Neopterygii</taxon>
        <taxon>Teleostei</taxon>
        <taxon>Protacanthopterygii</taxon>
        <taxon>Salmoniformes</taxon>
        <taxon>Salmonidae</taxon>
        <taxon>Coregoninae</taxon>
        <taxon>Coregonus</taxon>
    </lineage>
</organism>
<feature type="region of interest" description="Disordered" evidence="1">
    <location>
        <begin position="41"/>
        <end position="68"/>
    </location>
</feature>
<dbReference type="AlphaFoldDB" id="A0AAN8LQU1"/>
<accession>A0AAN8LQU1</accession>
<sequence>MESAGTASQSETMEERLQRRESIIQALSTAMERVMNTMDRWERGDLPTPPPTTLPPITQSTPSPPGPSGIRLSLPRAYDGTPAGCQGFLLQVELYLATIHPAPSGYESVSALIFCLSGKALEWANAEWGGIYATSVRYEDFTRRFRAVFDHPPEGRAAGERLFHLRQERRSAQDFALEFRTLAASAGWNERALIDQYRCSLREDVQRELACRDTNLNLDQLVEMSIRLDNLLETRGRSDQGPFIPSPSTSDSTPMEVLGDGMNGPSPAPTAAAEDTLRVSAGEGLRELRQ</sequence>
<evidence type="ECO:0000256" key="1">
    <source>
        <dbReference type="SAM" id="MobiDB-lite"/>
    </source>
</evidence>
<name>A0AAN8LQU1_9TELE</name>
<comment type="caution">
    <text evidence="3">The sequence shown here is derived from an EMBL/GenBank/DDBJ whole genome shotgun (WGS) entry which is preliminary data.</text>
</comment>
<keyword evidence="4" id="KW-1185">Reference proteome</keyword>
<evidence type="ECO:0000313" key="3">
    <source>
        <dbReference type="EMBL" id="KAK6312762.1"/>
    </source>
</evidence>